<evidence type="ECO:0000256" key="1">
    <source>
        <dbReference type="ARBA" id="ARBA00023239"/>
    </source>
</evidence>
<dbReference type="EMBL" id="SMKA01000300">
    <property type="protein sequence ID" value="TDC16685.1"/>
    <property type="molecule type" value="Genomic_DNA"/>
</dbReference>
<dbReference type="Gene3D" id="3.20.20.140">
    <property type="entry name" value="Metal-dependent hydrolases"/>
    <property type="match status" value="1"/>
</dbReference>
<sequence length="300" mass="32952">LTQGVYDWAVRAGVVDPGAPPEWATYDLERAFDVMDGNGIAAGVVSYPVPTMVFRDEEMARSGIRLLNEEAAGLVRRYPRRFGFFASVALEHPQLAVEQATYALDELGADGILLMTNARGNYLGHPAFDPLLAALDRRAAVVFTHPQGLPGNPGSPGGVDNWVLDFLYETTVMAVNLITTGTLDRYPRLKIILSHGGGFLPYAADRIRTGLDPAAVSRALRRFYYDTALPTSPSAYRTLSAVADPTHLLFGSDWPARTDAEVRAVVSAFDHDPAMDNRSRRRIERSNALDLLPTLRRRLN</sequence>
<dbReference type="AlphaFoldDB" id="A0A4R4P3U5"/>
<dbReference type="GO" id="GO:0016831">
    <property type="term" value="F:carboxy-lyase activity"/>
    <property type="evidence" value="ECO:0007669"/>
    <property type="project" value="InterPro"/>
</dbReference>
<protein>
    <submittedName>
        <fullName evidence="3">Amidohydrolase</fullName>
    </submittedName>
</protein>
<keyword evidence="1" id="KW-0456">Lyase</keyword>
<dbReference type="PANTHER" id="PTHR21240">
    <property type="entry name" value="2-AMINO-3-CARBOXYLMUCONATE-6-SEMIALDEHYDE DECARBOXYLASE"/>
    <property type="match status" value="1"/>
</dbReference>
<evidence type="ECO:0000259" key="2">
    <source>
        <dbReference type="Pfam" id="PF04909"/>
    </source>
</evidence>
<evidence type="ECO:0000313" key="3">
    <source>
        <dbReference type="EMBL" id="TDC16685.1"/>
    </source>
</evidence>
<dbReference type="SUPFAM" id="SSF51556">
    <property type="entry name" value="Metallo-dependent hydrolases"/>
    <property type="match status" value="1"/>
</dbReference>
<feature type="domain" description="Amidohydrolase-related" evidence="2">
    <location>
        <begin position="53"/>
        <end position="293"/>
    </location>
</feature>
<proteinExistence type="predicted"/>
<organism evidence="3 4">
    <name type="scientific">Kribbella albertanoniae</name>
    <dbReference type="NCBI Taxonomy" id="1266829"/>
    <lineage>
        <taxon>Bacteria</taxon>
        <taxon>Bacillati</taxon>
        <taxon>Actinomycetota</taxon>
        <taxon>Actinomycetes</taxon>
        <taxon>Propionibacteriales</taxon>
        <taxon>Kribbellaceae</taxon>
        <taxon>Kribbella</taxon>
    </lineage>
</organism>
<dbReference type="OrthoDB" id="8673173at2"/>
<keyword evidence="3" id="KW-0378">Hydrolase</keyword>
<feature type="non-terminal residue" evidence="3">
    <location>
        <position position="1"/>
    </location>
</feature>
<dbReference type="InterPro" id="IPR032465">
    <property type="entry name" value="ACMSD"/>
</dbReference>
<dbReference type="InterPro" id="IPR006680">
    <property type="entry name" value="Amidohydro-rel"/>
</dbReference>
<name>A0A4R4P3U5_9ACTN</name>
<evidence type="ECO:0000313" key="4">
    <source>
        <dbReference type="Proteomes" id="UP000295075"/>
    </source>
</evidence>
<dbReference type="PANTHER" id="PTHR21240:SF28">
    <property type="entry name" value="ISO-OROTATE DECARBOXYLASE (EUROFUNG)"/>
    <property type="match status" value="1"/>
</dbReference>
<dbReference type="InterPro" id="IPR032466">
    <property type="entry name" value="Metal_Hydrolase"/>
</dbReference>
<keyword evidence="4" id="KW-1185">Reference proteome</keyword>
<dbReference type="Pfam" id="PF04909">
    <property type="entry name" value="Amidohydro_2"/>
    <property type="match status" value="1"/>
</dbReference>
<accession>A0A4R4P3U5</accession>
<gene>
    <name evidence="3" type="ORF">E1261_38485</name>
</gene>
<reference evidence="3 4" key="1">
    <citation type="submission" date="2019-03" db="EMBL/GenBank/DDBJ databases">
        <title>Draft genome sequences of novel Actinobacteria.</title>
        <authorList>
            <person name="Sahin N."/>
            <person name="Ay H."/>
            <person name="Saygin H."/>
        </authorList>
    </citation>
    <scope>NUCLEOTIDE SEQUENCE [LARGE SCALE GENOMIC DNA]</scope>
    <source>
        <strain evidence="3 4">JCM 30547</strain>
    </source>
</reference>
<dbReference type="GO" id="GO:0019748">
    <property type="term" value="P:secondary metabolic process"/>
    <property type="evidence" value="ECO:0007669"/>
    <property type="project" value="TreeGrafter"/>
</dbReference>
<comment type="caution">
    <text evidence="3">The sequence shown here is derived from an EMBL/GenBank/DDBJ whole genome shotgun (WGS) entry which is preliminary data.</text>
</comment>
<dbReference type="Proteomes" id="UP000295075">
    <property type="component" value="Unassembled WGS sequence"/>
</dbReference>
<dbReference type="RefSeq" id="WP_132414687.1">
    <property type="nucleotide sequence ID" value="NZ_SMKA01000300.1"/>
</dbReference>
<dbReference type="GO" id="GO:0005737">
    <property type="term" value="C:cytoplasm"/>
    <property type="evidence" value="ECO:0007669"/>
    <property type="project" value="TreeGrafter"/>
</dbReference>
<dbReference type="GO" id="GO:0016787">
    <property type="term" value="F:hydrolase activity"/>
    <property type="evidence" value="ECO:0007669"/>
    <property type="project" value="UniProtKB-KW"/>
</dbReference>